<feature type="signal peptide" evidence="2">
    <location>
        <begin position="1"/>
        <end position="23"/>
    </location>
</feature>
<gene>
    <name evidence="4" type="ORF">ERS852448_01621</name>
</gene>
<dbReference type="STRING" id="39490.ERS852448_01621"/>
<dbReference type="PANTHER" id="PTHR34512:SF30">
    <property type="entry name" value="OUTER MEMBRANE PROTEIN ASSEMBLY FACTOR BAMB"/>
    <property type="match status" value="1"/>
</dbReference>
<dbReference type="Pfam" id="PF00404">
    <property type="entry name" value="Dockerin_1"/>
    <property type="match status" value="1"/>
</dbReference>
<dbReference type="GO" id="GO:0000272">
    <property type="term" value="P:polysaccharide catabolic process"/>
    <property type="evidence" value="ECO:0007669"/>
    <property type="project" value="InterPro"/>
</dbReference>
<name>A0A173TQB8_EUBRA</name>
<dbReference type="SUPFAM" id="SSF63446">
    <property type="entry name" value="Type I dockerin domain"/>
    <property type="match status" value="1"/>
</dbReference>
<dbReference type="Proteomes" id="UP000095492">
    <property type="component" value="Unassembled WGS sequence"/>
</dbReference>
<evidence type="ECO:0000313" key="4">
    <source>
        <dbReference type="EMBL" id="CUN04560.1"/>
    </source>
</evidence>
<dbReference type="InterPro" id="IPR036439">
    <property type="entry name" value="Dockerin_dom_sf"/>
</dbReference>
<dbReference type="EMBL" id="CYYA01000009">
    <property type="protein sequence ID" value="CUN04560.1"/>
    <property type="molecule type" value="Genomic_DNA"/>
</dbReference>
<dbReference type="InterPro" id="IPR002105">
    <property type="entry name" value="Dockerin_1_rpt"/>
</dbReference>
<dbReference type="RefSeq" id="WP_055290260.1">
    <property type="nucleotide sequence ID" value="NZ_CP173382.1"/>
</dbReference>
<proteinExistence type="predicted"/>
<reference evidence="4 5" key="1">
    <citation type="submission" date="2015-09" db="EMBL/GenBank/DDBJ databases">
        <authorList>
            <consortium name="Pathogen Informatics"/>
        </authorList>
    </citation>
    <scope>NUCLEOTIDE SEQUENCE [LARGE SCALE GENOMIC DNA]</scope>
    <source>
        <strain evidence="4 5">2789STDY5608891</strain>
    </source>
</reference>
<feature type="region of interest" description="Disordered" evidence="1">
    <location>
        <begin position="43"/>
        <end position="65"/>
    </location>
</feature>
<evidence type="ECO:0000259" key="3">
    <source>
        <dbReference type="PROSITE" id="PS51766"/>
    </source>
</evidence>
<dbReference type="InterPro" id="IPR015943">
    <property type="entry name" value="WD40/YVTN_repeat-like_dom_sf"/>
</dbReference>
<keyword evidence="2" id="KW-0732">Signal</keyword>
<evidence type="ECO:0000256" key="2">
    <source>
        <dbReference type="SAM" id="SignalP"/>
    </source>
</evidence>
<dbReference type="InterPro" id="IPR025883">
    <property type="entry name" value="Cadherin-like_domain"/>
</dbReference>
<dbReference type="Gene3D" id="2.130.10.10">
    <property type="entry name" value="YVTN repeat-like/Quinoprotein amine dehydrogenase"/>
    <property type="match status" value="3"/>
</dbReference>
<evidence type="ECO:0000256" key="1">
    <source>
        <dbReference type="SAM" id="MobiDB-lite"/>
    </source>
</evidence>
<dbReference type="InterPro" id="IPR018391">
    <property type="entry name" value="PQQ_b-propeller_rpt"/>
</dbReference>
<feature type="compositionally biased region" description="Polar residues" evidence="1">
    <location>
        <begin position="56"/>
        <end position="65"/>
    </location>
</feature>
<feature type="chain" id="PRO_5008012501" evidence="2">
    <location>
        <begin position="24"/>
        <end position="2184"/>
    </location>
</feature>
<dbReference type="PROSITE" id="PS51766">
    <property type="entry name" value="DOCKERIN"/>
    <property type="match status" value="1"/>
</dbReference>
<dbReference type="SUPFAM" id="SSF50998">
    <property type="entry name" value="Quinoprotein alcohol dehydrogenase-like"/>
    <property type="match status" value="2"/>
</dbReference>
<dbReference type="PROSITE" id="PS00018">
    <property type="entry name" value="EF_HAND_1"/>
    <property type="match status" value="2"/>
</dbReference>
<accession>A0A173TQB8</accession>
<dbReference type="InterPro" id="IPR016134">
    <property type="entry name" value="Dockerin_dom"/>
</dbReference>
<sequence>MRKRWLALLLSCAVAVNTCVVPAAATTVSDAAIATQQTVSAEDAETQQIDSDENTKAQGGQNADLYTSDVASTETDTTAVSETHDFLSGVLVSGISGEKAFENGEVTIPADTSATYLSMKPVLNSEASKDPSMKYTFKYIDLDGKEFTKEDTARNVYVRFDQAFLGVSGKGNDLSLTVTKGDVTETYVIHVVRSAKLSGLSMTDHNGNAVSISPSFSSKKTAYTAQVLDNVSNVTIKAIDPVELQNPEESEILFNGTASADGTYKLDVADGENVVTIKPNNGAASADEYTLTITKAASATLDVNVEPANAQVCLYTDKGERIYQDNGKYYLAPNTEYTWTASCEGYVGKTDKITLTEASTLDITLDKAAEGEKLPQLKAEYPGFRADSNNQSVINAKTPITKESIEVKWERQMGTSVSPSSGSTPVIVDNKVYTQSGGKLYMLDKETGEVLKSSDCFMNAGFNLIPVTYADGMIFVPLGGGIQCFNASTLESLWCYKGRTGACNSPIRYENGRIYVGFQMGDFVCLTATDEDPSNQTEMKTPLWTNYSTKGYWWAGAWTNDNYVFAVDAGGALMVMDKNTGVTVQRIQTKADKVRSDVSYYNGRIYFSTQSGYLYSYNLAADGKVDLDNLIEPLYYGGASTCTPAIYNNRLYIGISGGSGFGEDGASILVADINPETGAMSKAYLVPTKSDFAYCQTSGLIINGYEEETGYVYVYFLVNSAKGSLYMVKDKPGMTEADPESGLFYNPSHEQYCIASAVADSDGTIYLKNDSAWQFALKRAESYLTDVEVTGGNAVIDGGNDFAGSVADHTVNVDLNTSKVTMNLTANAGTEVRINSVPGAKQDITLTGDTTPVEVQLIKGESTRVYNFVIYRGPTLSSMNITDNPNAGMGKVFTMDSAFDPVQTNYSAGLTLASSIRSAYIWVNWTNSTDVLTATAVSGVRNKAEGDSINIRTNYKGDRNICVDFSDYTAGVATSATVKLTLTSADGTQTRDYLVTVYTNGALPVLTIADDAVAERTDNSAKINVTANKAGTLYYLVQKADKAAPDAATIQKDGKSADAVEGANTLELTDLTKAGYKVYMLLKQEDGKVSGIRSVALEEIPEKHELISALAVSGISGNQAFDQKGEVTFFVDSDSDSVGFKPLLASGANSDNEVKYSFRYISQDGREVTQAGSANNSYIWFNDKLIEASGKGNDIYMTVTKGDAEEHYVIHVKRNGILKNLTLTDQNGDAIAFTPKFSYKTTEYSVDVLDDVSSVTFAAVDPAYSSKPEDSDVLFNGESAKGGVYTLALKNGENKVAVKVNNGSENPIIYNVTINRVEAVYLETKTEPANALVCLYTANNERVYPENGRFKMFPGTEYTWTASCDGYVGKTDKITLAESSVLNITLDKAAESEKLPQLKAEYPGFRADSNNQSVIKSKTPITKESIEVKWERQMGTSVTPSSGSTPVIVDNKVYTQSGGKLYMLDKETGEVLKSSDCFMNAGFNLIPVTYADGMIFVPLGGGIQCFNASTLESLWCYKGRKGSCNSPIRYDNGRIYVGFQQGDFVCLTATDEDPSDQTEMKTALWTNYSTAGYWWAGAWTNDNYVFSVDAGGALMVMDKNTGVTVQRIQTKADKVRSDVSYYNGRIYFSTQSGYLYSYNLAADGKVDLDNLIEPLYFGGASTCTPAIYNNRLYIGISGGSAFGEDGASILVADINPENGAMSKAYLVPTKTDFGYCQTSGLIINGYEDETGYVYVYFLVNSAKGSLYMVKDKPGMTEADPESGLLYTPSHEQYCIASAVADSDGTIYLKNDSAWQMALKRSNAYLKNIEMIGGNAVLDGGKNFAGSVAEHWFNVDQGTEKVTLNLTANEGTEVRINGVQGAKQDITLTGDNTNVEVTLVNGEDTRVYNFAIYRGPTLSNMYVYTSPNNGMGKNYVMDPEFNPVKTDYLAGYSSTKEIMSGYVWFVKNNSTDTIKATAVSGIDDYNGGTLPEGTELNIRTNYKGETFVEVEFAEYGAGVATTAAIKLTVTSADGTQSRDYLITLYTNDALPTLTLGENAVVERTDNAAKVAVTANKAGTLYYLAQEADKAAPDAETIVKEGKVVDVVAGENTLELTGLTKAGYNVYMLLKQEDGKASRIRSVSLKGLWTLGDVNKDDVVDLTDVAVLLDKITENESVSLSTGDINGDGVVDMTDVSVLLDTLTEK</sequence>
<dbReference type="Gene3D" id="1.10.1330.10">
    <property type="entry name" value="Dockerin domain"/>
    <property type="match status" value="1"/>
</dbReference>
<dbReference type="SMART" id="SM00564">
    <property type="entry name" value="PQQ"/>
    <property type="match status" value="8"/>
</dbReference>
<dbReference type="Pfam" id="PF12733">
    <property type="entry name" value="Cadherin-like"/>
    <property type="match status" value="3"/>
</dbReference>
<protein>
    <submittedName>
        <fullName evidence="4">Outer membrane biogenesis protein BamB</fullName>
    </submittedName>
</protein>
<dbReference type="InterPro" id="IPR018247">
    <property type="entry name" value="EF_Hand_1_Ca_BS"/>
</dbReference>
<dbReference type="OrthoDB" id="1885452at2"/>
<dbReference type="PANTHER" id="PTHR34512">
    <property type="entry name" value="CELL SURFACE PROTEIN"/>
    <property type="match status" value="1"/>
</dbReference>
<feature type="domain" description="Dockerin" evidence="3">
    <location>
        <begin position="2125"/>
        <end position="2184"/>
    </location>
</feature>
<dbReference type="CDD" id="cd14256">
    <property type="entry name" value="Dockerin_I"/>
    <property type="match status" value="1"/>
</dbReference>
<dbReference type="GO" id="GO:0004553">
    <property type="term" value="F:hydrolase activity, hydrolyzing O-glycosyl compounds"/>
    <property type="evidence" value="ECO:0007669"/>
    <property type="project" value="InterPro"/>
</dbReference>
<organism evidence="4 5">
    <name type="scientific">Eubacterium ramulus</name>
    <dbReference type="NCBI Taxonomy" id="39490"/>
    <lineage>
        <taxon>Bacteria</taxon>
        <taxon>Bacillati</taxon>
        <taxon>Bacillota</taxon>
        <taxon>Clostridia</taxon>
        <taxon>Eubacteriales</taxon>
        <taxon>Eubacteriaceae</taxon>
        <taxon>Eubacterium</taxon>
    </lineage>
</organism>
<dbReference type="GeneID" id="97391586"/>
<evidence type="ECO:0000313" key="5">
    <source>
        <dbReference type="Proteomes" id="UP000095492"/>
    </source>
</evidence>
<dbReference type="InterPro" id="IPR011047">
    <property type="entry name" value="Quinoprotein_ADH-like_sf"/>
</dbReference>